<protein>
    <submittedName>
        <fullName evidence="1">Uncharacterized protein</fullName>
    </submittedName>
</protein>
<organism evidence="1 2">
    <name type="scientific">Chitinophaga cymbidii</name>
    <dbReference type="NCBI Taxonomy" id="1096750"/>
    <lineage>
        <taxon>Bacteria</taxon>
        <taxon>Pseudomonadati</taxon>
        <taxon>Bacteroidota</taxon>
        <taxon>Chitinophagia</taxon>
        <taxon>Chitinophagales</taxon>
        <taxon>Chitinophagaceae</taxon>
        <taxon>Chitinophaga</taxon>
    </lineage>
</organism>
<evidence type="ECO:0000313" key="2">
    <source>
        <dbReference type="Proteomes" id="UP000321436"/>
    </source>
</evidence>
<dbReference type="AlphaFoldDB" id="A0A512RIG9"/>
<sequence>MKSSTLKINRVYATEAGTTSFFENHIDNLNRRDFNLLRQYKERRVFQQCERHDGENGEHGL</sequence>
<reference evidence="1 2" key="1">
    <citation type="submission" date="2019-07" db="EMBL/GenBank/DDBJ databases">
        <title>Whole genome shotgun sequence of Chitinophaga cymbidii NBRC 109752.</title>
        <authorList>
            <person name="Hosoyama A."/>
            <person name="Uohara A."/>
            <person name="Ohji S."/>
            <person name="Ichikawa N."/>
        </authorList>
    </citation>
    <scope>NUCLEOTIDE SEQUENCE [LARGE SCALE GENOMIC DNA]</scope>
    <source>
        <strain evidence="1 2">NBRC 109752</strain>
    </source>
</reference>
<gene>
    <name evidence="1" type="ORF">CCY01nite_17340</name>
</gene>
<comment type="caution">
    <text evidence="1">The sequence shown here is derived from an EMBL/GenBank/DDBJ whole genome shotgun (WGS) entry which is preliminary data.</text>
</comment>
<dbReference type="Proteomes" id="UP000321436">
    <property type="component" value="Unassembled WGS sequence"/>
</dbReference>
<proteinExistence type="predicted"/>
<keyword evidence="2" id="KW-1185">Reference proteome</keyword>
<evidence type="ECO:0000313" key="1">
    <source>
        <dbReference type="EMBL" id="GEP95474.1"/>
    </source>
</evidence>
<name>A0A512RIG9_9BACT</name>
<dbReference type="EMBL" id="BKAU01000001">
    <property type="protein sequence ID" value="GEP95474.1"/>
    <property type="molecule type" value="Genomic_DNA"/>
</dbReference>
<accession>A0A512RIG9</accession>